<gene>
    <name evidence="3" type="ORF">CWC19_16780</name>
    <name evidence="4" type="ORF">CWC20_13680</name>
</gene>
<evidence type="ECO:0000313" key="6">
    <source>
        <dbReference type="Proteomes" id="UP000307217"/>
    </source>
</evidence>
<dbReference type="SUPFAM" id="SSF54001">
    <property type="entry name" value="Cysteine proteinases"/>
    <property type="match status" value="1"/>
</dbReference>
<reference evidence="3" key="3">
    <citation type="submission" date="2019-09" db="EMBL/GenBank/DDBJ databases">
        <title>Co-occurence of chitin degradation, pigmentation and bioactivity in marine Pseudoalteromonas.</title>
        <authorList>
            <person name="Sonnenschein E.C."/>
            <person name="Bech P.K."/>
        </authorList>
    </citation>
    <scope>NUCLEOTIDE SEQUENCE</scope>
    <source>
        <strain evidence="3">S3790</strain>
    </source>
</reference>
<dbReference type="PANTHER" id="PTHR11786">
    <property type="entry name" value="N-HYDROXYARYLAMINE O-ACETYLTRANSFERASE"/>
    <property type="match status" value="1"/>
</dbReference>
<dbReference type="InterPro" id="IPR038765">
    <property type="entry name" value="Papain-like_cys_pep_sf"/>
</dbReference>
<evidence type="ECO:0000313" key="4">
    <source>
        <dbReference type="EMBL" id="TMO73182.1"/>
    </source>
</evidence>
<proteinExistence type="inferred from homology"/>
<dbReference type="Proteomes" id="UP000307217">
    <property type="component" value="Unassembled WGS sequence"/>
</dbReference>
<comment type="similarity">
    <text evidence="1 2">Belongs to the arylamine N-acetyltransferase family.</text>
</comment>
<dbReference type="RefSeq" id="WP_138592921.1">
    <property type="nucleotide sequence ID" value="NZ_PNBW01000063.1"/>
</dbReference>
<dbReference type="Gene3D" id="3.30.2140.10">
    <property type="entry name" value="Arylamine N-acetyltransferase"/>
    <property type="match status" value="1"/>
</dbReference>
<dbReference type="InterPro" id="IPR001447">
    <property type="entry name" value="Arylamine_N-AcTrfase"/>
</dbReference>
<dbReference type="OrthoDB" id="7181050at2"/>
<keyword evidence="5" id="KW-1185">Reference proteome</keyword>
<evidence type="ECO:0000313" key="5">
    <source>
        <dbReference type="Proteomes" id="UP000307164"/>
    </source>
</evidence>
<organism evidence="3 6">
    <name type="scientific">Pseudoalteromonas aurantia</name>
    <dbReference type="NCBI Taxonomy" id="43654"/>
    <lineage>
        <taxon>Bacteria</taxon>
        <taxon>Pseudomonadati</taxon>
        <taxon>Pseudomonadota</taxon>
        <taxon>Gammaproteobacteria</taxon>
        <taxon>Alteromonadales</taxon>
        <taxon>Pseudoalteromonadaceae</taxon>
        <taxon>Pseudoalteromonas</taxon>
    </lineage>
</organism>
<dbReference type="EMBL" id="PNBW01000063">
    <property type="protein sequence ID" value="TMO73182.1"/>
    <property type="molecule type" value="Genomic_DNA"/>
</dbReference>
<dbReference type="PANTHER" id="PTHR11786:SF0">
    <property type="entry name" value="ARYLAMINE N-ACETYLTRANSFERASE 4-RELATED"/>
    <property type="match status" value="1"/>
</dbReference>
<comment type="caution">
    <text evidence="3">The sequence shown here is derived from an EMBL/GenBank/DDBJ whole genome shotgun (WGS) entry which is preliminary data.</text>
</comment>
<evidence type="ECO:0000313" key="3">
    <source>
        <dbReference type="EMBL" id="TMO66235.1"/>
    </source>
</evidence>
<dbReference type="Proteomes" id="UP000307164">
    <property type="component" value="Unassembled WGS sequence"/>
</dbReference>
<keyword evidence="3" id="KW-0808">Transferase</keyword>
<dbReference type="PRINTS" id="PR01543">
    <property type="entry name" value="ANATRNSFRASE"/>
</dbReference>
<evidence type="ECO:0000256" key="2">
    <source>
        <dbReference type="RuleBase" id="RU003452"/>
    </source>
</evidence>
<reference evidence="5 6" key="1">
    <citation type="submission" date="2018-01" db="EMBL/GenBank/DDBJ databases">
        <authorList>
            <person name="Paulsen S."/>
            <person name="Gram L.K."/>
        </authorList>
    </citation>
    <scope>NUCLEOTIDE SEQUENCE [LARGE SCALE GENOMIC DNA]</scope>
    <source>
        <strain evidence="3 6">S3790</strain>
        <strain evidence="4 5">S3895</strain>
    </source>
</reference>
<evidence type="ECO:0000256" key="1">
    <source>
        <dbReference type="ARBA" id="ARBA00006547"/>
    </source>
</evidence>
<accession>A0A5S3V5C7</accession>
<name>A0A5S3V5C7_9GAMM</name>
<reference evidence="5 6" key="2">
    <citation type="submission" date="2019-06" db="EMBL/GenBank/DDBJ databases">
        <title>Co-occurence of chitin degradation, pigmentation and bioactivity in marine Pseudoalteromonas.</title>
        <authorList>
            <person name="Sonnenschein E.C."/>
            <person name="Bech P.K."/>
        </authorList>
    </citation>
    <scope>NUCLEOTIDE SEQUENCE [LARGE SCALE GENOMIC DNA]</scope>
    <source>
        <strain evidence="6">S3790</strain>
        <strain evidence="4 5">S3895</strain>
    </source>
</reference>
<dbReference type="AlphaFoldDB" id="A0A5S3V5C7"/>
<protein>
    <submittedName>
        <fullName evidence="3">Arylamine N-acetyltransferase</fullName>
    </submittedName>
</protein>
<sequence>MTTLPSDHIADYLLQLGLPDNLSGLELVSQLQIRHLAEFSFSSINALYGEFLSLEETDVFTRVITNRQGGYCFEHNKIACMALAHLGFKVRPVLARVMVNGLDTNPRTHRMTLLTIAGRDYLIDVGFGVKTPILPLPINHNNSLEQGGNQYQIERKGQAVKVSIQAPEQIDLYEVDLGIVYEGDCDVAHFYSHQHPEAGFVNNLVVSRIDSGQRHLIRNLHYLVWNEHTGEHTQCDITGTQQLQGLLQAHFRLQVSMPVIEKTFAKVYERANQQR</sequence>
<dbReference type="Pfam" id="PF00797">
    <property type="entry name" value="Acetyltransf_2"/>
    <property type="match status" value="1"/>
</dbReference>
<dbReference type="EMBL" id="PNBX01000079">
    <property type="protein sequence ID" value="TMO66235.1"/>
    <property type="molecule type" value="Genomic_DNA"/>
</dbReference>
<dbReference type="Gene3D" id="2.40.128.150">
    <property type="entry name" value="Cysteine proteinases"/>
    <property type="match status" value="1"/>
</dbReference>
<dbReference type="GO" id="GO:0016407">
    <property type="term" value="F:acetyltransferase activity"/>
    <property type="evidence" value="ECO:0007669"/>
    <property type="project" value="InterPro"/>
</dbReference>